<comment type="caution">
    <text evidence="2">The sequence shown here is derived from an EMBL/GenBank/DDBJ whole genome shotgun (WGS) entry which is preliminary data.</text>
</comment>
<accession>A0A016RR99</accession>
<evidence type="ECO:0000313" key="3">
    <source>
        <dbReference type="Proteomes" id="UP000024635"/>
    </source>
</evidence>
<evidence type="ECO:0000256" key="1">
    <source>
        <dbReference type="SAM" id="MobiDB-lite"/>
    </source>
</evidence>
<name>A0A016RR99_9BILA</name>
<sequence length="135" mass="15259">DVVDKSLEDSDTTLPKLANADNQFHWLQTYDKSIKRGLLECLRKRLLESEQTEENDNSRLTINRSSGRGHCLYKAPPAVGLAFERRALTSSGVLEDRLAGEDRRTVQSQWHGHEQRSGALSPEGSQRSEPESKRL</sequence>
<protein>
    <submittedName>
        <fullName evidence="2">Uncharacterized protein</fullName>
    </submittedName>
</protein>
<dbReference type="AlphaFoldDB" id="A0A016RR99"/>
<feature type="compositionally biased region" description="Basic and acidic residues" evidence="1">
    <location>
        <begin position="126"/>
        <end position="135"/>
    </location>
</feature>
<feature type="compositionally biased region" description="Basic and acidic residues" evidence="1">
    <location>
        <begin position="94"/>
        <end position="116"/>
    </location>
</feature>
<reference evidence="3" key="1">
    <citation type="journal article" date="2015" name="Nat. Genet.">
        <title>The genome and transcriptome of the zoonotic hookworm Ancylostoma ceylanicum identify infection-specific gene families.</title>
        <authorList>
            <person name="Schwarz E.M."/>
            <person name="Hu Y."/>
            <person name="Antoshechkin I."/>
            <person name="Miller M.M."/>
            <person name="Sternberg P.W."/>
            <person name="Aroian R.V."/>
        </authorList>
    </citation>
    <scope>NUCLEOTIDE SEQUENCE</scope>
    <source>
        <strain evidence="3">HY135</strain>
    </source>
</reference>
<organism evidence="2 3">
    <name type="scientific">Ancylostoma ceylanicum</name>
    <dbReference type="NCBI Taxonomy" id="53326"/>
    <lineage>
        <taxon>Eukaryota</taxon>
        <taxon>Metazoa</taxon>
        <taxon>Ecdysozoa</taxon>
        <taxon>Nematoda</taxon>
        <taxon>Chromadorea</taxon>
        <taxon>Rhabditida</taxon>
        <taxon>Rhabditina</taxon>
        <taxon>Rhabditomorpha</taxon>
        <taxon>Strongyloidea</taxon>
        <taxon>Ancylostomatidae</taxon>
        <taxon>Ancylostomatinae</taxon>
        <taxon>Ancylostoma</taxon>
    </lineage>
</organism>
<feature type="region of interest" description="Disordered" evidence="1">
    <location>
        <begin position="94"/>
        <end position="135"/>
    </location>
</feature>
<evidence type="ECO:0000313" key="2">
    <source>
        <dbReference type="EMBL" id="EYB80831.1"/>
    </source>
</evidence>
<gene>
    <name evidence="2" type="primary">Acey_s0398.g712</name>
    <name evidence="2" type="ORF">Y032_0398g712</name>
</gene>
<dbReference type="Proteomes" id="UP000024635">
    <property type="component" value="Unassembled WGS sequence"/>
</dbReference>
<dbReference type="EMBL" id="JARK01001734">
    <property type="protein sequence ID" value="EYB80831.1"/>
    <property type="molecule type" value="Genomic_DNA"/>
</dbReference>
<proteinExistence type="predicted"/>
<feature type="region of interest" description="Disordered" evidence="1">
    <location>
        <begin position="49"/>
        <end position="70"/>
    </location>
</feature>
<feature type="non-terminal residue" evidence="2">
    <location>
        <position position="1"/>
    </location>
</feature>
<keyword evidence="3" id="KW-1185">Reference proteome</keyword>